<keyword evidence="2" id="KW-1185">Reference proteome</keyword>
<dbReference type="Pfam" id="PF05056">
    <property type="entry name" value="DUF674"/>
    <property type="match status" value="1"/>
</dbReference>
<sequence>MSIRLKAVMDEANNRVLFVESDHELIDHLLSFLTIPMGEVIRLIRGSHPPKTGIGCMDNLYHSVENPALTRSISVQGRAKPCYYNLTTARRLIAQA</sequence>
<dbReference type="Proteomes" id="UP001141552">
    <property type="component" value="Unassembled WGS sequence"/>
</dbReference>
<name>A0A9Q0JA26_9ROSI</name>
<dbReference type="EMBL" id="JAKUCV010004557">
    <property type="protein sequence ID" value="KAJ4834976.1"/>
    <property type="molecule type" value="Genomic_DNA"/>
</dbReference>
<dbReference type="OrthoDB" id="1160707at2759"/>
<proteinExistence type="predicted"/>
<gene>
    <name evidence="1" type="ORF">Tsubulata_038499</name>
</gene>
<evidence type="ECO:0000313" key="1">
    <source>
        <dbReference type="EMBL" id="KAJ4834976.1"/>
    </source>
</evidence>
<reference evidence="1" key="2">
    <citation type="journal article" date="2023" name="Plants (Basel)">
        <title>Annotation of the Turnera subulata (Passifloraceae) Draft Genome Reveals the S-Locus Evolved after the Divergence of Turneroideae from Passifloroideae in a Stepwise Manner.</title>
        <authorList>
            <person name="Henning P.M."/>
            <person name="Roalson E.H."/>
            <person name="Mir W."/>
            <person name="McCubbin A.G."/>
            <person name="Shore J.S."/>
        </authorList>
    </citation>
    <scope>NUCLEOTIDE SEQUENCE</scope>
    <source>
        <strain evidence="1">F60SS</strain>
    </source>
</reference>
<dbReference type="AlphaFoldDB" id="A0A9Q0JA26"/>
<comment type="caution">
    <text evidence="1">The sequence shown here is derived from an EMBL/GenBank/DDBJ whole genome shotgun (WGS) entry which is preliminary data.</text>
</comment>
<organism evidence="1 2">
    <name type="scientific">Turnera subulata</name>
    <dbReference type="NCBI Taxonomy" id="218843"/>
    <lineage>
        <taxon>Eukaryota</taxon>
        <taxon>Viridiplantae</taxon>
        <taxon>Streptophyta</taxon>
        <taxon>Embryophyta</taxon>
        <taxon>Tracheophyta</taxon>
        <taxon>Spermatophyta</taxon>
        <taxon>Magnoliopsida</taxon>
        <taxon>eudicotyledons</taxon>
        <taxon>Gunneridae</taxon>
        <taxon>Pentapetalae</taxon>
        <taxon>rosids</taxon>
        <taxon>fabids</taxon>
        <taxon>Malpighiales</taxon>
        <taxon>Passifloraceae</taxon>
        <taxon>Turnera</taxon>
    </lineage>
</organism>
<accession>A0A9Q0JA26</accession>
<reference evidence="1" key="1">
    <citation type="submission" date="2022-02" db="EMBL/GenBank/DDBJ databases">
        <authorList>
            <person name="Henning P.M."/>
            <person name="McCubbin A.G."/>
            <person name="Shore J.S."/>
        </authorList>
    </citation>
    <scope>NUCLEOTIDE SEQUENCE</scope>
    <source>
        <strain evidence="1">F60SS</strain>
        <tissue evidence="1">Leaves</tissue>
    </source>
</reference>
<dbReference type="InterPro" id="IPR007750">
    <property type="entry name" value="DUF674"/>
</dbReference>
<dbReference type="PANTHER" id="PTHR33103:SF27">
    <property type="entry name" value="OS04G0594700 PROTEIN"/>
    <property type="match status" value="1"/>
</dbReference>
<protein>
    <submittedName>
        <fullName evidence="1">Uncharacterized protein</fullName>
    </submittedName>
</protein>
<evidence type="ECO:0000313" key="2">
    <source>
        <dbReference type="Proteomes" id="UP001141552"/>
    </source>
</evidence>
<dbReference type="PANTHER" id="PTHR33103">
    <property type="entry name" value="OS01G0153900 PROTEIN"/>
    <property type="match status" value="1"/>
</dbReference>